<dbReference type="Proteomes" id="UP000490980">
    <property type="component" value="Unassembled WGS sequence"/>
</dbReference>
<dbReference type="RefSeq" id="WP_166950259.1">
    <property type="nucleotide sequence ID" value="NZ_JAARLZ010000009.1"/>
</dbReference>
<dbReference type="Gene3D" id="3.40.50.2000">
    <property type="entry name" value="Glycogen Phosphorylase B"/>
    <property type="match status" value="1"/>
</dbReference>
<dbReference type="InterPro" id="IPR002201">
    <property type="entry name" value="Glyco_trans_9"/>
</dbReference>
<evidence type="ECO:0000256" key="2">
    <source>
        <dbReference type="ARBA" id="ARBA00022679"/>
    </source>
</evidence>
<dbReference type="EMBL" id="JAARLZ010000009">
    <property type="protein sequence ID" value="NII07953.1"/>
    <property type="molecule type" value="Genomic_DNA"/>
</dbReference>
<name>A0A7X5ZJG9_9GAMM</name>
<dbReference type="AlphaFoldDB" id="A0A7X5ZJG9"/>
<dbReference type="GO" id="GO:0005829">
    <property type="term" value="C:cytosol"/>
    <property type="evidence" value="ECO:0007669"/>
    <property type="project" value="TreeGrafter"/>
</dbReference>
<gene>
    <name evidence="3" type="ORF">HBF25_16335</name>
</gene>
<accession>A0A7X5ZJG9</accession>
<evidence type="ECO:0000313" key="4">
    <source>
        <dbReference type="Proteomes" id="UP000490980"/>
    </source>
</evidence>
<dbReference type="InterPro" id="IPR051199">
    <property type="entry name" value="LPS_LOS_Heptosyltrfase"/>
</dbReference>
<evidence type="ECO:0000313" key="3">
    <source>
        <dbReference type="EMBL" id="NII07953.1"/>
    </source>
</evidence>
<comment type="caution">
    <text evidence="3">The sequence shown here is derived from an EMBL/GenBank/DDBJ whole genome shotgun (WGS) entry which is preliminary data.</text>
</comment>
<dbReference type="SUPFAM" id="SSF53756">
    <property type="entry name" value="UDP-Glycosyltransferase/glycogen phosphorylase"/>
    <property type="match status" value="1"/>
</dbReference>
<keyword evidence="2 3" id="KW-0808">Transferase</keyword>
<dbReference type="GO" id="GO:0009244">
    <property type="term" value="P:lipopolysaccharide core region biosynthetic process"/>
    <property type="evidence" value="ECO:0007669"/>
    <property type="project" value="TreeGrafter"/>
</dbReference>
<protein>
    <submittedName>
        <fullName evidence="3">Glycosyltransferase family 9 protein</fullName>
    </submittedName>
</protein>
<dbReference type="GO" id="GO:0008713">
    <property type="term" value="F:ADP-heptose-lipopolysaccharide heptosyltransferase activity"/>
    <property type="evidence" value="ECO:0007669"/>
    <property type="project" value="TreeGrafter"/>
</dbReference>
<proteinExistence type="predicted"/>
<keyword evidence="4" id="KW-1185">Reference proteome</keyword>
<keyword evidence="1" id="KW-0328">Glycosyltransferase</keyword>
<sequence length="321" mass="35415">MVFYANGLGDAIINRPTFDALCAHLPRPVRLICNHDRGTFLWDGVGFDEILVLDMQREADGGRQFDMASIPEAFIACETFVSLVPWFSRSLDELVATLSPRRSIGFGRGFDISLPLDYTVNSVELGFRVLPALGIDARLSDHRRPLCFGEAQAGRVDHLFKQLRTAGIRKLLAVHTETLPDKQWNTGFFTHVICDILARLDDVAVIVVDYHASGVTCACHGRRMIHAPGLRLESAMDMVSRCDAFLGVDSCMLHAADLAGVPGVLLFGPRTEPAEFGYFWSQGHHLRFRDAHDGTIVGEAIHALLGMLDAPVMATEERQAS</sequence>
<evidence type="ECO:0000256" key="1">
    <source>
        <dbReference type="ARBA" id="ARBA00022676"/>
    </source>
</evidence>
<organism evidence="3 4">
    <name type="scientific">Luteibacter anthropi</name>
    <dbReference type="NCBI Taxonomy" id="564369"/>
    <lineage>
        <taxon>Bacteria</taxon>
        <taxon>Pseudomonadati</taxon>
        <taxon>Pseudomonadota</taxon>
        <taxon>Gammaproteobacteria</taxon>
        <taxon>Lysobacterales</taxon>
        <taxon>Rhodanobacteraceae</taxon>
        <taxon>Luteibacter</taxon>
    </lineage>
</organism>
<reference evidence="3 4" key="1">
    <citation type="submission" date="2020-03" db="EMBL/GenBank/DDBJ databases">
        <authorList>
            <person name="Lai Q."/>
        </authorList>
    </citation>
    <scope>NUCLEOTIDE SEQUENCE [LARGE SCALE GENOMIC DNA]</scope>
    <source>
        <strain evidence="3 4">CCUG 25036</strain>
    </source>
</reference>
<dbReference type="Pfam" id="PF01075">
    <property type="entry name" value="Glyco_transf_9"/>
    <property type="match status" value="1"/>
</dbReference>
<dbReference type="PANTHER" id="PTHR30160">
    <property type="entry name" value="TETRAACYLDISACCHARIDE 4'-KINASE-RELATED"/>
    <property type="match status" value="1"/>
</dbReference>